<comment type="caution">
    <text evidence="1">The sequence shown here is derived from an EMBL/GenBank/DDBJ whole genome shotgun (WGS) entry which is preliminary data.</text>
</comment>
<proteinExistence type="predicted"/>
<dbReference type="EMBL" id="JAANYN010000008">
    <property type="protein sequence ID" value="NHE58631.1"/>
    <property type="molecule type" value="Genomic_DNA"/>
</dbReference>
<keyword evidence="2" id="KW-1185">Reference proteome</keyword>
<gene>
    <name evidence="1" type="ORF">G9Q97_17615</name>
</gene>
<protein>
    <submittedName>
        <fullName evidence="1">Uncharacterized protein</fullName>
    </submittedName>
</protein>
<organism evidence="1 2">
    <name type="scientific">Cyclobacterium plantarum</name>
    <dbReference type="NCBI Taxonomy" id="2716263"/>
    <lineage>
        <taxon>Bacteria</taxon>
        <taxon>Pseudomonadati</taxon>
        <taxon>Bacteroidota</taxon>
        <taxon>Cytophagia</taxon>
        <taxon>Cytophagales</taxon>
        <taxon>Cyclobacteriaceae</taxon>
        <taxon>Cyclobacterium</taxon>
    </lineage>
</organism>
<reference evidence="1 2" key="1">
    <citation type="submission" date="2020-03" db="EMBL/GenBank/DDBJ databases">
        <title>Cyclobacterium plantarum sp. nov., a marine bacterium isolated from a coastal-marine wetland.</title>
        <authorList>
            <person name="Sanchez-Porro C."/>
            <person name="Ventosa A."/>
            <person name="Amoozegar M."/>
        </authorList>
    </citation>
    <scope>NUCLEOTIDE SEQUENCE [LARGE SCALE GENOMIC DNA]</scope>
    <source>
        <strain evidence="1 2">GBPx2</strain>
    </source>
</reference>
<evidence type="ECO:0000313" key="1">
    <source>
        <dbReference type="EMBL" id="NHE58631.1"/>
    </source>
</evidence>
<dbReference type="RefSeq" id="WP_166149207.1">
    <property type="nucleotide sequence ID" value="NZ_JAANYN010000008.1"/>
</dbReference>
<accession>A0ABX0HE02</accession>
<evidence type="ECO:0000313" key="2">
    <source>
        <dbReference type="Proteomes" id="UP000649799"/>
    </source>
</evidence>
<dbReference type="Proteomes" id="UP000649799">
    <property type="component" value="Unassembled WGS sequence"/>
</dbReference>
<sequence>MTRKNALSRYFRPVAHASPLFFGKTTTFCWSSLIGRLQEFSTYHPNPDYK</sequence>
<name>A0ABX0HE02_9BACT</name>